<protein>
    <recommendedName>
        <fullName evidence="3">Scaffoldin</fullName>
    </recommendedName>
</protein>
<dbReference type="Proteomes" id="UP000193920">
    <property type="component" value="Unassembled WGS sequence"/>
</dbReference>
<sequence>MPWLRKLQECQTIEKCRKADNTEENTRTGYNKQNCITTDDVIYTKFTTTNEETGETSTCYKKLDPGVHVFDSKNNEVNLKEDRKFINKDVLNYRMYTCSTNKCVKTSGYIKIDKLYINPDSLPDDFDLTCTNYFMILCSENYDNNDMDCSIGKLNKNSEGQCLENNIEYVLTQDPVEAVYSITPNNVSKLEANVNCMDGQGGNFSSGNKICLGVNSKLETVEIGFQSNNDNPYYYLTKSSSKVFIIPNDANAIILKQTANVIYHENSSSTESTVIVDMDTKQEAYSNELEKAFQKDNLSDSDLSKYNIYKCSSGNCQIYNGHNVVNVKTTDIINLNNTTSTYFDSEYLASIAILNCDDNSCKRTYGYIKTSDDFYYSISYPKFNNTKLTDRDFISNCNTNADIGKLITGGNFCQKIGYSITDPMKEPVGDKYIYYIISAEEKTIFHDKDMGKSLIISATTNTLIFDGLSTNKGLKLFGNGAIIKVEESDINKFQNALTLYYCDDKGLCKSLNGYVTDGNDYYYQIYSDGSDSTLVNQDNECTSESIGKLDNYHKFCLGHESISFLTNGDKAYYIFKKDGNNYSLVRGIPNIFAIEDHNYSGDLPKFNVINTDSLDKIDLGTSTAIDLTNNKDDLALFNCDTSTNVCKQTFGYIKSNDSSPTYYSFNKDKINTIVDLTSTPLPTCATDNDVGKLQPNGSLCLINSESSVIEETMINYKEYVISVSTDNIFLKNEDDTKKNIVIKATDSAFYYDNFCSEDIVLTTKASKIETTAIDKTIDESSLVAYSCNIEGICTQVGGFVTNGKNEYFELTNSSNSSKVASLYTDCSSINQLTTGGKLCVNNNISYALGFLTDGTKYYMSYNGSTYSLIIAKKNIFIIREVEDATNGTNIVNVETSKIVNPPSSTEEIDYYVLNNIVLFLCSTINSINLCKQTYGYIGNPTSGKYYSIASNNTNSKYSDFEFSCSTTYIGKLNSSGGLCLGSNTGVLITNENSNAVYVMPGASDSIFSNSANSILIKSTTNSHVLNNLVDNTQDGGVKLFKDNKLLSVTSTIVDGNNLSLYICNSEGICYPADGYAKIDDNKYYYINDGCIDNTKIGMLNSNNEFCIGGTDSIEFPDSSNKLNNYIIYETGKNYRLVKTAENLIAKVTLLENEYPNNGLNIYNIGFQIKKFTNADVSKEIEASILSNLFFFNCKIDDSLKKCVQTYGYLKGGSTVYEINVSGTNSITTAEAICTVGKIKTENEGLYLDTDEANAAVAEFKQSKDEIYVINVPKHNVFISIPDPASADDNSESKNNIVIGYNATLNSFYYDNLYSGDYVVLTISNTQIKVEEINIDSYNKLKVFTCEINGKCIQKTGFVTNNNNYYSFVSDGTVSKMYETKATCKEINNIGELRSDGKLCISINDETIDFLDKNSSLVENYIIRVAKINENDNLKSGTNIVNNKTSQTIKQEDTPELTDLNNIGLYYCVQEESNSDVLSCKRTYGYIKLGSNLSTKYYSIGYNKNNEEIKPNELSSSTSCSNTETAKLMSDESLCLGGNLKGEFATTNNNTYIINNPGGSVFDSTTNNILIYSDANSYVFQNIVNISVDNGVKLFESNKLISPSGISSPSELSLYICDKDGFCLKAEGYANNNNAYYEIPSENPTLNSFGSTCNSATGKIIEIDSSKKLCIDSVNSVEFPSTSSNQSNYIIKEDDDTYKLTKLIPNIIAKIKLEDDKLSDFNLVDSIKIKVIKIPDDIKAFKLKAIIGNLILFRCNSELTVCKQTYGYLAASSDSDSSKKYYSFDIKNNGKGQLLEVLNAKCSIDNDDIGKLLENGNLCIKSGNEHPMSSNGDIYSLSTNSDSRTEDTSQVNSNINNTQLCYCTEEGHCTAREGYIKSGNNNNYYAISTTMTNNKISSTSDFVNTCTSNNGWKLLSYGKLCLGKESIPFLTAGSSYYIGYESSSNSFFFIRAITNIFMKETLNGSRIIADGANLVNVETATLMDTAQTSLDISLILNNLAYFNCKTGTSANICKQTVGYLKSEDTPTVYYSIDNPASTSNTVVSPTNSACSNTEGNGQLISSGQFCSNGVSNDWTTDSSATNIIIPSPVSGSVFKAYSSKAIVASISSNSIILNNLYDEKAGPNLIDKNSMKEYTSLQFATKFIDLKLFNCDSNGICVSNTGYITDGSDYYEIQSFSNNSNGKVEPLSTGDCSSNVGRIIKIEDESNGKIEFCINSKESIPFVESSEEKVDYIIDKNNKKMLVRAIHNIFSVGDITGTTLDSGLYGVIRDNGKAFSLPANTTVIEEGLSSLGLYDCDSSKGCKQTYGYLKSTDSNPVSGYYSVSIATTATNERIVPTDTSCSTVGALLNGDNLCININDSKNGGMINGKEYIIDASSGSIFNGSHQDSYVVVKATTNSFTLKTMEDGYQVNYKDGGNVVRPASTTDFNNESSREGVGIYQCEGKTNTCQLVAGYALTGSSIYTFTNDRSGASPYVAKEDSKLKCEDKSGEILKKSGKNYLCLKKELSVELSQDNAGNYVAVGTKGKNSPLTIEKMIKYYSSSTANTISYIVNDEYFKGKDQKNYVIKVGNEYYLYEFQEDGEVYKWKNDPSDEISAYKQLEEDYDNVYEDISPKLSAGDRIYLFYCESGECIESDGYMVIEDTSDIIHKYTKSKNWSKESSTNDCTAALLSTIKIDESQTPNKLNICLRNNDQGVERQLIDKSDNYMVQIKETVEYQKFVGNTEQTIIGKPDEKDGYYLVKGSSVVIKEVNTEPTDVIVHCVNAYCTGKRADSNDTGYYPDGNEKGIVHCEEKDDGSVECKLEEVSETSAYIDGGDPSKLIYCSVSDEDGSVKCTSIESHPEEGKPEYFVGGNGELITCTKSEGKTECSIKDSDLNGYFINTSNDANEDEKRIIKCENKKCEELSEDDLKPSQNKKIGDLIVDEDGNIKLQIKDSDTMDIKPEEGNKYQALPIRDNEFPGVQSEDSEKNVSIKIGTDGSIIYLEDNLLSNCNEDSACANDYYCINSDKIQVGIEGICTDINGSEHADLGNAGKAILYFDNKGNKYKEVNGEAVSETEENTYDQQKGDSNIMAYQCTFNAGDMLPQEKCVLVKGYLISDGKGSQGSQEEIVNRCNGWKKEGCVVVEEEDRGPCADGDEGRLGEEEDGKKVCFGKGLGVPVPTEEEEVRYIAFRANEVNEIYGKNKGEIVFLALTNKSVLVAEESEAVNQGVYLNWSAKEGFKDGIIYCGTENDIEQCKIMKGSGYYLDASSLFKEKGQTKKRKRAEETGIYNWLIYCGDRKCQMIAPDKGYYVNADTLDKGSLLLDHALIRCPDNTYCIPVDGEENQTFINHHNDTIIQCDSTSCSGENRNILGSKKIPTYFINYDEDHDDSTILIKCSGYTNQQGTCIATSVPARDNNNNNNIFLNGNLEDETKNEKGEKDRPLIICYEIDEAYQPTLNATQECETSEAKAEAVGIKSYYINSGDYIEGNKKLPLIECESSTKCIGKGATISGTEVFYINSNYGNEEKQDTKNYLIKCTSEEECAYYYYNDIDEGDNQDIRNNIEPEYYVHGGASGLSNAIIECEDEVNGF</sequence>
<organism evidence="1 2">
    <name type="scientific">Neocallimastix californiae</name>
    <dbReference type="NCBI Taxonomy" id="1754190"/>
    <lineage>
        <taxon>Eukaryota</taxon>
        <taxon>Fungi</taxon>
        <taxon>Fungi incertae sedis</taxon>
        <taxon>Chytridiomycota</taxon>
        <taxon>Chytridiomycota incertae sedis</taxon>
        <taxon>Neocallimastigomycetes</taxon>
        <taxon>Neocallimastigales</taxon>
        <taxon>Neocallimastigaceae</taxon>
        <taxon>Neocallimastix</taxon>
    </lineage>
</organism>
<comment type="caution">
    <text evidence="1">The sequence shown here is derived from an EMBL/GenBank/DDBJ whole genome shotgun (WGS) entry which is preliminary data.</text>
</comment>
<gene>
    <name evidence="1" type="ORF">LY90DRAFT_520210</name>
</gene>
<evidence type="ECO:0008006" key="3">
    <source>
        <dbReference type="Google" id="ProtNLM"/>
    </source>
</evidence>
<evidence type="ECO:0000313" key="2">
    <source>
        <dbReference type="Proteomes" id="UP000193920"/>
    </source>
</evidence>
<accession>A0A1Y1YEF5</accession>
<name>A0A1Y1YEF5_9FUNG</name>
<proteinExistence type="predicted"/>
<keyword evidence="2" id="KW-1185">Reference proteome</keyword>
<reference evidence="1 2" key="1">
    <citation type="submission" date="2016-08" db="EMBL/GenBank/DDBJ databases">
        <title>A Parts List for Fungal Cellulosomes Revealed by Comparative Genomics.</title>
        <authorList>
            <consortium name="DOE Joint Genome Institute"/>
            <person name="Haitjema C.H."/>
            <person name="Gilmore S.P."/>
            <person name="Henske J.K."/>
            <person name="Solomon K.V."/>
            <person name="De Groot R."/>
            <person name="Kuo A."/>
            <person name="Mondo S.J."/>
            <person name="Salamov A.A."/>
            <person name="Labutti K."/>
            <person name="Zhao Z."/>
            <person name="Chiniquy J."/>
            <person name="Barry K."/>
            <person name="Brewer H.M."/>
            <person name="Purvine S.O."/>
            <person name="Wright A.T."/>
            <person name="Boxma B."/>
            <person name="Van Alen T."/>
            <person name="Hackstein J.H."/>
            <person name="Baker S.E."/>
            <person name="Grigoriev I.V."/>
            <person name="O'Malley M.A."/>
        </authorList>
    </citation>
    <scope>NUCLEOTIDE SEQUENCE [LARGE SCALE GENOMIC DNA]</scope>
    <source>
        <strain evidence="1 2">G1</strain>
    </source>
</reference>
<dbReference type="EMBL" id="MCOG01000625">
    <property type="protein sequence ID" value="ORX96392.1"/>
    <property type="molecule type" value="Genomic_DNA"/>
</dbReference>
<evidence type="ECO:0000313" key="1">
    <source>
        <dbReference type="EMBL" id="ORX96392.1"/>
    </source>
</evidence>